<dbReference type="Pfam" id="PF01479">
    <property type="entry name" value="S4"/>
    <property type="match status" value="1"/>
</dbReference>
<comment type="similarity">
    <text evidence="2">Belongs to the TlyA family.</text>
</comment>
<protein>
    <submittedName>
        <fullName evidence="5">TlyA family RNA methyltransferase</fullName>
    </submittedName>
</protein>
<dbReference type="SMART" id="SM00363">
    <property type="entry name" value="S4"/>
    <property type="match status" value="1"/>
</dbReference>
<dbReference type="Proteomes" id="UP001055804">
    <property type="component" value="Unassembled WGS sequence"/>
</dbReference>
<dbReference type="GO" id="GO:0003723">
    <property type="term" value="F:RNA binding"/>
    <property type="evidence" value="ECO:0007669"/>
    <property type="project" value="UniProtKB-KW"/>
</dbReference>
<dbReference type="CDD" id="cd02440">
    <property type="entry name" value="AdoMet_MTases"/>
    <property type="match status" value="1"/>
</dbReference>
<dbReference type="Gene3D" id="3.10.290.10">
    <property type="entry name" value="RNA-binding S4 domain"/>
    <property type="match status" value="1"/>
</dbReference>
<evidence type="ECO:0000313" key="6">
    <source>
        <dbReference type="Proteomes" id="UP001055804"/>
    </source>
</evidence>
<dbReference type="RefSeq" id="WP_269333416.1">
    <property type="nucleotide sequence ID" value="NZ_JAMZFT010000003.1"/>
</dbReference>
<dbReference type="SUPFAM" id="SSF53335">
    <property type="entry name" value="S-adenosyl-L-methionine-dependent methyltransferases"/>
    <property type="match status" value="1"/>
</dbReference>
<keyword evidence="6" id="KW-1185">Reference proteome</keyword>
<keyword evidence="5" id="KW-0808">Transferase</keyword>
<dbReference type="InterPro" id="IPR004538">
    <property type="entry name" value="Hemolysin_A/TlyA"/>
</dbReference>
<name>A0A9J6PI18_9PROT</name>
<dbReference type="PROSITE" id="PS50889">
    <property type="entry name" value="S4"/>
    <property type="match status" value="1"/>
</dbReference>
<feature type="domain" description="RNA-binding S4" evidence="4">
    <location>
        <begin position="5"/>
        <end position="70"/>
    </location>
</feature>
<sequence>MSDRLRADLALVRAGLCPTRARAQAAIAEGRVSVSGAPVTRPGQQVDPDVLVLAPDPADRWVSRGARKLDAALDRFGISPAGLSCLDLGASTGGFTQVLLERGAASVLALDVGHGQLAPEIAADPRVTSREGVNARDLTAADLPQPPELIVADLSFISLTLALPPALALSLPGARLVALVKPQFEAGRDALARGGIVRDPAARAAALARVREMLAAHGWRVLGEMESPIPGGDGNIEYLVAAAKEPQPARPIA</sequence>
<keyword evidence="1 3" id="KW-0694">RNA-binding</keyword>
<comment type="caution">
    <text evidence="5">The sequence shown here is derived from an EMBL/GenBank/DDBJ whole genome shotgun (WGS) entry which is preliminary data.</text>
</comment>
<dbReference type="PIRSF" id="PIRSF005578">
    <property type="entry name" value="TlyA"/>
    <property type="match status" value="1"/>
</dbReference>
<evidence type="ECO:0000256" key="1">
    <source>
        <dbReference type="ARBA" id="ARBA00022884"/>
    </source>
</evidence>
<dbReference type="NCBIfam" id="TIGR00478">
    <property type="entry name" value="tly"/>
    <property type="match status" value="1"/>
</dbReference>
<dbReference type="CDD" id="cd00165">
    <property type="entry name" value="S4"/>
    <property type="match status" value="1"/>
</dbReference>
<proteinExistence type="inferred from homology"/>
<evidence type="ECO:0000313" key="5">
    <source>
        <dbReference type="EMBL" id="MCP1337451.1"/>
    </source>
</evidence>
<evidence type="ECO:0000256" key="2">
    <source>
        <dbReference type="ARBA" id="ARBA00029460"/>
    </source>
</evidence>
<dbReference type="EMBL" id="JAMZFT010000003">
    <property type="protein sequence ID" value="MCP1337451.1"/>
    <property type="molecule type" value="Genomic_DNA"/>
</dbReference>
<accession>A0A9J6PI18</accession>
<dbReference type="PANTHER" id="PTHR32319">
    <property type="entry name" value="BACTERIAL HEMOLYSIN-LIKE PROTEIN"/>
    <property type="match status" value="1"/>
</dbReference>
<dbReference type="InterPro" id="IPR047048">
    <property type="entry name" value="TlyA"/>
</dbReference>
<dbReference type="InterPro" id="IPR036986">
    <property type="entry name" value="S4_RNA-bd_sf"/>
</dbReference>
<dbReference type="GO" id="GO:0032259">
    <property type="term" value="P:methylation"/>
    <property type="evidence" value="ECO:0007669"/>
    <property type="project" value="UniProtKB-KW"/>
</dbReference>
<dbReference type="AlphaFoldDB" id="A0A9J6PI18"/>
<dbReference type="Pfam" id="PF01728">
    <property type="entry name" value="FtsJ"/>
    <property type="match status" value="1"/>
</dbReference>
<dbReference type="SUPFAM" id="SSF55174">
    <property type="entry name" value="Alpha-L RNA-binding motif"/>
    <property type="match status" value="1"/>
</dbReference>
<dbReference type="InterPro" id="IPR002942">
    <property type="entry name" value="S4_RNA-bd"/>
</dbReference>
<dbReference type="Gene3D" id="3.40.50.150">
    <property type="entry name" value="Vaccinia Virus protein VP39"/>
    <property type="match status" value="1"/>
</dbReference>
<dbReference type="PANTHER" id="PTHR32319:SF0">
    <property type="entry name" value="BACTERIAL HEMOLYSIN-LIKE PROTEIN"/>
    <property type="match status" value="1"/>
</dbReference>
<evidence type="ECO:0000259" key="4">
    <source>
        <dbReference type="SMART" id="SM00363"/>
    </source>
</evidence>
<evidence type="ECO:0000256" key="3">
    <source>
        <dbReference type="PROSITE-ProRule" id="PRU00182"/>
    </source>
</evidence>
<reference evidence="5" key="1">
    <citation type="submission" date="2022-06" db="EMBL/GenBank/DDBJ databases">
        <title>Isolation and Genomics of Futiania mangrovii gen. nov., sp. nov., a Rare and Metabolically-versatile member in the Class Alphaproteobacteria.</title>
        <authorList>
            <person name="Liu L."/>
            <person name="Huang W.-C."/>
            <person name="Pan J."/>
            <person name="Li J."/>
            <person name="Huang Y."/>
            <person name="Du H."/>
            <person name="Liu Y."/>
            <person name="Li M."/>
        </authorList>
    </citation>
    <scope>NUCLEOTIDE SEQUENCE</scope>
    <source>
        <strain evidence="5">FT118</strain>
    </source>
</reference>
<organism evidence="5 6">
    <name type="scientific">Futiania mangrovi</name>
    <dbReference type="NCBI Taxonomy" id="2959716"/>
    <lineage>
        <taxon>Bacteria</taxon>
        <taxon>Pseudomonadati</taxon>
        <taxon>Pseudomonadota</taxon>
        <taxon>Alphaproteobacteria</taxon>
        <taxon>Futianiales</taxon>
        <taxon>Futianiaceae</taxon>
        <taxon>Futiania</taxon>
    </lineage>
</organism>
<gene>
    <name evidence="5" type="ORF">NJQ99_13595</name>
</gene>
<keyword evidence="5" id="KW-0489">Methyltransferase</keyword>
<dbReference type="InterPro" id="IPR002877">
    <property type="entry name" value="RNA_MeTrfase_FtsJ_dom"/>
</dbReference>
<dbReference type="GO" id="GO:0008168">
    <property type="term" value="F:methyltransferase activity"/>
    <property type="evidence" value="ECO:0007669"/>
    <property type="project" value="UniProtKB-KW"/>
</dbReference>
<dbReference type="InterPro" id="IPR029063">
    <property type="entry name" value="SAM-dependent_MTases_sf"/>
</dbReference>